<proteinExistence type="predicted"/>
<sequence>MVWVTHWVASSTGKNSSTDFYRFLDRFLWRKIPGQIFTEKFTRVGW</sequence>
<keyword evidence="2" id="KW-1185">Reference proteome</keyword>
<name>A0AAX4QMU5_9CAUD</name>
<dbReference type="EMBL" id="PP551948">
    <property type="protein sequence ID" value="XAI98131.1"/>
    <property type="molecule type" value="Genomic_DNA"/>
</dbReference>
<dbReference type="Proteomes" id="UP001447006">
    <property type="component" value="Segment"/>
</dbReference>
<evidence type="ECO:0008006" key="3">
    <source>
        <dbReference type="Google" id="ProtNLM"/>
    </source>
</evidence>
<gene>
    <name evidence="1" type="ORF">ISREJYDI_CDS0023</name>
</gene>
<reference evidence="1 2" key="1">
    <citation type="submission" date="2024-03" db="EMBL/GenBank/DDBJ databases">
        <title>Complete Genome Sequence of a Pseudomonas fluorescens Bacteriophage UNO-G1W1 isolated from freshwater ice in Nebraska.</title>
        <authorList>
            <person name="Neville A.J."/>
            <person name="Schulze T.T."/>
            <person name="Davis P.H."/>
        </authorList>
    </citation>
    <scope>NUCLEOTIDE SEQUENCE [LARGE SCALE GENOMIC DNA]</scope>
</reference>
<protein>
    <recommendedName>
        <fullName evidence="3">Transposase</fullName>
    </recommendedName>
</protein>
<accession>A0AAX4QMU5</accession>
<evidence type="ECO:0000313" key="2">
    <source>
        <dbReference type="Proteomes" id="UP001447006"/>
    </source>
</evidence>
<evidence type="ECO:0000313" key="1">
    <source>
        <dbReference type="EMBL" id="XAI98131.1"/>
    </source>
</evidence>
<organism evidence="1 2">
    <name type="scientific">Pseudomonas phage UNO-G1W1</name>
    <dbReference type="NCBI Taxonomy" id="3136609"/>
    <lineage>
        <taxon>Viruses</taxon>
        <taxon>Duplodnaviria</taxon>
        <taxon>Heunggongvirae</taxon>
        <taxon>Uroviricota</taxon>
        <taxon>Caudoviricetes</taxon>
        <taxon>Vandenendeviridae</taxon>
        <taxon>Gorskivirinae</taxon>
        <taxon>Omahavirus</taxon>
        <taxon>Omahavirus UNOG1W1</taxon>
    </lineage>
</organism>